<sequence>MLAIEEFLEVDGTKLIFKEEHDILTGVQDPAVEINLRTLEDPRVTYMCSFLKPELKQNNHSFLRSQGPRGNAYWLSSIKGEPHKRNVSGRYLKEYLSHQVGNEE</sequence>
<gene>
    <name evidence="1" type="ORF">JCGZ_20205</name>
</gene>
<name>A0A067K5J6_JATCU</name>
<protein>
    <submittedName>
        <fullName evidence="1">Uncharacterized protein</fullName>
    </submittedName>
</protein>
<accession>A0A067K5J6</accession>
<dbReference type="EMBL" id="KK914823">
    <property type="protein sequence ID" value="KDP27535.1"/>
    <property type="molecule type" value="Genomic_DNA"/>
</dbReference>
<evidence type="ECO:0000313" key="1">
    <source>
        <dbReference type="EMBL" id="KDP27535.1"/>
    </source>
</evidence>
<keyword evidence="2" id="KW-1185">Reference proteome</keyword>
<proteinExistence type="predicted"/>
<dbReference type="Proteomes" id="UP000027138">
    <property type="component" value="Unassembled WGS sequence"/>
</dbReference>
<reference evidence="1 2" key="1">
    <citation type="journal article" date="2014" name="PLoS ONE">
        <title>Global Analysis of Gene Expression Profiles in Physic Nut (Jatropha curcas L.) Seedlings Exposed to Salt Stress.</title>
        <authorList>
            <person name="Zhang L."/>
            <person name="Zhang C."/>
            <person name="Wu P."/>
            <person name="Chen Y."/>
            <person name="Li M."/>
            <person name="Jiang H."/>
            <person name="Wu G."/>
        </authorList>
    </citation>
    <scope>NUCLEOTIDE SEQUENCE [LARGE SCALE GENOMIC DNA]</scope>
    <source>
        <strain evidence="2">cv. GZQX0401</strain>
        <tissue evidence="1">Young leaves</tissue>
    </source>
</reference>
<organism evidence="1 2">
    <name type="scientific">Jatropha curcas</name>
    <name type="common">Barbados nut</name>
    <dbReference type="NCBI Taxonomy" id="180498"/>
    <lineage>
        <taxon>Eukaryota</taxon>
        <taxon>Viridiplantae</taxon>
        <taxon>Streptophyta</taxon>
        <taxon>Embryophyta</taxon>
        <taxon>Tracheophyta</taxon>
        <taxon>Spermatophyta</taxon>
        <taxon>Magnoliopsida</taxon>
        <taxon>eudicotyledons</taxon>
        <taxon>Gunneridae</taxon>
        <taxon>Pentapetalae</taxon>
        <taxon>rosids</taxon>
        <taxon>fabids</taxon>
        <taxon>Malpighiales</taxon>
        <taxon>Euphorbiaceae</taxon>
        <taxon>Crotonoideae</taxon>
        <taxon>Jatropheae</taxon>
        <taxon>Jatropha</taxon>
    </lineage>
</organism>
<dbReference type="AlphaFoldDB" id="A0A067K5J6"/>
<evidence type="ECO:0000313" key="2">
    <source>
        <dbReference type="Proteomes" id="UP000027138"/>
    </source>
</evidence>